<dbReference type="EMBL" id="JAVIGA010000049">
    <property type="protein sequence ID" value="MDQ9130039.1"/>
    <property type="molecule type" value="Genomic_DNA"/>
</dbReference>
<dbReference type="Proteomes" id="UP000503464">
    <property type="component" value="Chromosome"/>
</dbReference>
<dbReference type="KEGG" id="sfg:AV650_01020"/>
<dbReference type="EMBL" id="CP133586">
    <property type="protein sequence ID" value="WMT15161.1"/>
    <property type="molecule type" value="Genomic_DNA"/>
</dbReference>
<dbReference type="AlphaFoldDB" id="A0A0F7HB93"/>
<dbReference type="EMBL" id="JACNYO010000047">
    <property type="protein sequence ID" value="MBC3215535.1"/>
    <property type="molecule type" value="Genomic_DNA"/>
</dbReference>
<reference evidence="8" key="2">
    <citation type="submission" date="2020-03" db="EMBL/GenBank/DDBJ databases">
        <title>Genome sequences of seven Enterobacteriaceae strains isolated from Canadian wastewater treatment facilities.</title>
        <authorList>
            <person name="Huang H."/>
            <person name="Chmara J.T."/>
            <person name="Duceppe M.-O."/>
        </authorList>
    </citation>
    <scope>NUCLEOTIDE SEQUENCE [LARGE SCALE GENOMIC DNA]</scope>
    <source>
        <strain evidence="8">Biosolid 3</strain>
    </source>
</reference>
<dbReference type="InterPro" id="IPR023381">
    <property type="entry name" value="YP001051499.1-like_dom_sf"/>
</dbReference>
<evidence type="ECO:0000313" key="2">
    <source>
        <dbReference type="EMBL" id="MDQ9130039.1"/>
    </source>
</evidence>
<dbReference type="KEGG" id="sfw:WN53_09975"/>
<dbReference type="GeneID" id="30320490"/>
<reference evidence="6 10" key="5">
    <citation type="submission" date="2023-08" db="EMBL/GenBank/DDBJ databases">
        <title>Complete Genome and Methylome dissection of Serratia fonticola NEB369.</title>
        <authorList>
            <person name="Fomenkov A."/>
            <person name="Roberts R.D."/>
        </authorList>
    </citation>
    <scope>NUCLEOTIDE SEQUENCE [LARGE SCALE GENOMIC DNA]</scope>
    <source>
        <strain evidence="6 10">NEB369</strain>
    </source>
</reference>
<organism evidence="2 9">
    <name type="scientific">Serratia fonticola</name>
    <dbReference type="NCBI Taxonomy" id="47917"/>
    <lineage>
        <taxon>Bacteria</taxon>
        <taxon>Pseudomonadati</taxon>
        <taxon>Pseudomonadota</taxon>
        <taxon>Gammaproteobacteria</taxon>
        <taxon>Enterobacterales</taxon>
        <taxon>Yersiniaceae</taxon>
        <taxon>Serratia</taxon>
    </lineage>
</organism>
<gene>
    <name evidence="3" type="ORF">G9399_25000</name>
    <name evidence="1" type="ORF">H8J20_25705</name>
    <name evidence="5" type="ORF">NCTC12965_01981</name>
    <name evidence="4" type="ORF">NCTC13193_00411</name>
    <name evidence="2" type="ORF">RDT67_26915</name>
    <name evidence="6" type="ORF">RFB13_02070</name>
</gene>
<reference evidence="3" key="4">
    <citation type="submission" date="2022-06" db="EMBL/GenBank/DDBJ databases">
        <title>Genome sequences of seven Enterobacteriaceae strains isolated from Canadian wastewater treatment facilities.</title>
        <authorList>
            <person name="Huang H."/>
            <person name="Chmara J.T."/>
            <person name="Duceppe M.-O."/>
        </authorList>
    </citation>
    <scope>NUCLEOTIDE SEQUENCE</scope>
    <source>
        <strain evidence="3">HH13</strain>
    </source>
</reference>
<evidence type="ECO:0000313" key="8">
    <source>
        <dbReference type="Proteomes" id="UP000503464"/>
    </source>
</evidence>
<dbReference type="OrthoDB" id="9204516at2"/>
<accession>A0A0F7HB93</accession>
<dbReference type="Gene3D" id="1.20.1590.10">
    <property type="entry name" value="YP_001051499.1 domain like"/>
    <property type="match status" value="1"/>
</dbReference>
<evidence type="ECO:0000313" key="9">
    <source>
        <dbReference type="Proteomes" id="UP001224622"/>
    </source>
</evidence>
<dbReference type="EMBL" id="CABEEZ010000035">
    <property type="protein sequence ID" value="VTR24403.1"/>
    <property type="molecule type" value="Genomic_DNA"/>
</dbReference>
<evidence type="ECO:0000313" key="1">
    <source>
        <dbReference type="EMBL" id="MBC3215535.1"/>
    </source>
</evidence>
<dbReference type="RefSeq" id="WP_021808056.1">
    <property type="nucleotide sequence ID" value="NZ_CAMFLQ010000043.1"/>
</dbReference>
<dbReference type="EMBL" id="LR134492">
    <property type="protein sequence ID" value="VEI62520.1"/>
    <property type="molecule type" value="Genomic_DNA"/>
</dbReference>
<keyword evidence="10" id="KW-1185">Reference proteome</keyword>
<reference evidence="2" key="6">
    <citation type="submission" date="2023-08" db="EMBL/GenBank/DDBJ databases">
        <title>The Comparative Genomic Analysis of Yersiniaceae from Polar Regions.</title>
        <authorList>
            <person name="Goncharov A."/>
            <person name="Aslanov B."/>
            <person name="Kolodzhieva V."/>
            <person name="Azarov D."/>
            <person name="Mochov A."/>
            <person name="Lebedeva E."/>
        </authorList>
    </citation>
    <scope>NUCLEOTIDE SEQUENCE</scope>
    <source>
        <strain evidence="2">Vf</strain>
    </source>
</reference>
<evidence type="ECO:0000313" key="6">
    <source>
        <dbReference type="EMBL" id="WMT15161.1"/>
    </source>
</evidence>
<dbReference type="Proteomes" id="UP000270487">
    <property type="component" value="Chromosome"/>
</dbReference>
<dbReference type="EMBL" id="CP054160">
    <property type="protein sequence ID" value="QKJ60936.1"/>
    <property type="molecule type" value="Genomic_DNA"/>
</dbReference>
<dbReference type="STRING" id="47917.AV650_01020"/>
<evidence type="ECO:0000313" key="7">
    <source>
        <dbReference type="Proteomes" id="UP000270487"/>
    </source>
</evidence>
<evidence type="ECO:0000313" key="3">
    <source>
        <dbReference type="EMBL" id="QKJ60936.1"/>
    </source>
</evidence>
<evidence type="ECO:0000313" key="5">
    <source>
        <dbReference type="EMBL" id="VTR24403.1"/>
    </source>
</evidence>
<evidence type="ECO:0000313" key="4">
    <source>
        <dbReference type="EMBL" id="VEI62520.1"/>
    </source>
</evidence>
<dbReference type="Proteomes" id="UP000659084">
    <property type="component" value="Unassembled WGS sequence"/>
</dbReference>
<dbReference type="InterPro" id="IPR007338">
    <property type="entry name" value="DUF416"/>
</dbReference>
<evidence type="ECO:0000313" key="10">
    <source>
        <dbReference type="Proteomes" id="UP001235341"/>
    </source>
</evidence>
<name>A0A0F7HB93_SERFO</name>
<sequence>MLRNPIHLRLEKLESWQHLTFMACLCERMYPNYQMFCLQTEFGDPAVYRRILDLVWETLVVKDAKVNFDSQLEKLEEAIPSAEDYDLYGVYPAIDACIALGELIHSRLSGETLEHAIAISETSIRTVAMLEMTQAGKEMTDEELKILPAVEEEWDIQWEIFRLLAACEERDLDLIKGLRSDLREAAVSNIGINLTQ</sequence>
<dbReference type="Proteomes" id="UP001235341">
    <property type="component" value="Chromosome"/>
</dbReference>
<protein>
    <submittedName>
        <fullName evidence="4">Protein of uncharacterized function (DUF416)</fullName>
    </submittedName>
    <submittedName>
        <fullName evidence="2">YjaG family protein</fullName>
    </submittedName>
</protein>
<dbReference type="Proteomes" id="UP001224622">
    <property type="component" value="Unassembled WGS sequence"/>
</dbReference>
<dbReference type="Pfam" id="PF04222">
    <property type="entry name" value="DUF416"/>
    <property type="match status" value="1"/>
</dbReference>
<reference evidence="4 7" key="1">
    <citation type="submission" date="2018-12" db="EMBL/GenBank/DDBJ databases">
        <authorList>
            <consortium name="Pathogen Informatics"/>
        </authorList>
    </citation>
    <scope>NUCLEOTIDE SEQUENCE [LARGE SCALE GENOMIC DNA]</scope>
    <source>
        <strain evidence="5">NCTC12965</strain>
        <strain evidence="4 7">NCTC13193</strain>
    </source>
</reference>
<reference evidence="1" key="3">
    <citation type="submission" date="2020-08" db="EMBL/GenBank/DDBJ databases">
        <title>Food and environmental bacterial isolates.</title>
        <authorList>
            <person name="Richter L."/>
            <person name="Du Plessis E.M."/>
            <person name="Duvenage S."/>
            <person name="Allam M."/>
            <person name="Korsten L."/>
        </authorList>
    </citation>
    <scope>NUCLEOTIDE SEQUENCE</scope>
    <source>
        <strain evidence="1">UPMP2127</strain>
    </source>
</reference>
<proteinExistence type="predicted"/>